<feature type="binding site" evidence="13">
    <location>
        <position position="230"/>
    </location>
    <ligand>
        <name>substrate</name>
    </ligand>
</feature>
<feature type="binding site" evidence="13">
    <location>
        <position position="175"/>
    </location>
    <ligand>
        <name>substrate</name>
    </ligand>
</feature>
<dbReference type="SUPFAM" id="SSF54675">
    <property type="entry name" value="Nicotinate/Quinolinate PRTase N-terminal domain-like"/>
    <property type="match status" value="1"/>
</dbReference>
<dbReference type="AlphaFoldDB" id="A0A2P8DD12"/>
<dbReference type="CDD" id="cd01572">
    <property type="entry name" value="QPRTase"/>
    <property type="match status" value="1"/>
</dbReference>
<dbReference type="EMBL" id="PYGD01000001">
    <property type="protein sequence ID" value="PSK95114.1"/>
    <property type="molecule type" value="Genomic_DNA"/>
</dbReference>
<evidence type="ECO:0000256" key="12">
    <source>
        <dbReference type="PIRNR" id="PIRNR006250"/>
    </source>
</evidence>
<dbReference type="Proteomes" id="UP000240572">
    <property type="component" value="Unassembled WGS sequence"/>
</dbReference>
<dbReference type="PANTHER" id="PTHR32179">
    <property type="entry name" value="NICOTINATE-NUCLEOTIDE PYROPHOSPHORYLASE [CARBOXYLATING]"/>
    <property type="match status" value="1"/>
</dbReference>
<dbReference type="FunFam" id="3.90.1170.20:FF:000001">
    <property type="entry name" value="Nicotinate-nucleotide diphosphorylase (Carboxylating)"/>
    <property type="match status" value="1"/>
</dbReference>
<comment type="catalytic activity">
    <reaction evidence="10">
        <text>nicotinate beta-D-ribonucleotide + CO2 + diphosphate = quinolinate + 5-phospho-alpha-D-ribose 1-diphosphate + 2 H(+)</text>
        <dbReference type="Rhea" id="RHEA:12733"/>
        <dbReference type="ChEBI" id="CHEBI:15378"/>
        <dbReference type="ChEBI" id="CHEBI:16526"/>
        <dbReference type="ChEBI" id="CHEBI:29959"/>
        <dbReference type="ChEBI" id="CHEBI:33019"/>
        <dbReference type="ChEBI" id="CHEBI:57502"/>
        <dbReference type="ChEBI" id="CHEBI:58017"/>
        <dbReference type="EC" id="2.4.2.19"/>
    </reaction>
</comment>
<dbReference type="GO" id="GO:0005737">
    <property type="term" value="C:cytoplasm"/>
    <property type="evidence" value="ECO:0007669"/>
    <property type="project" value="TreeGrafter"/>
</dbReference>
<name>A0A2P8DD12_9BACT</name>
<comment type="similarity">
    <text evidence="3 12">Belongs to the NadC/ModD family.</text>
</comment>
<accession>A0A2P8DD12</accession>
<dbReference type="InterPro" id="IPR027277">
    <property type="entry name" value="NadC/ModD"/>
</dbReference>
<evidence type="ECO:0000313" key="17">
    <source>
        <dbReference type="Proteomes" id="UP000240572"/>
    </source>
</evidence>
<feature type="binding site" evidence="13">
    <location>
        <position position="108"/>
    </location>
    <ligand>
        <name>substrate</name>
    </ligand>
</feature>
<sequence>MAAQILIFALQSIGMDTKEFIRLALEEDVASGDYSTLASIPPTATGKATLKIKEDGILAGLDIARDIFYYLEPEARFEWHKKDGDTIVYGDVAFEVSAHVHTILKAERLVLNCMQRMSGIATLTRTYADKIKGYRSRILDTRKTTPLFRRFEKEAVRIGGGYNHRMGLYDMVMLKDNHIDYCGGIRAAITQTQDYLKAHNLDLKIEVETRNLDDVKEILATGGIHRIMLDNYKPELITEAVALIDGQYETEASGGININNIEQYAATGVDFISIGALTHHAVSLDLSLKAVI</sequence>
<dbReference type="Gene3D" id="3.20.20.70">
    <property type="entry name" value="Aldolase class I"/>
    <property type="match status" value="1"/>
</dbReference>
<evidence type="ECO:0000256" key="1">
    <source>
        <dbReference type="ARBA" id="ARBA00003237"/>
    </source>
</evidence>
<organism evidence="16 17">
    <name type="scientific">Taibaiella chishuiensis</name>
    <dbReference type="NCBI Taxonomy" id="1434707"/>
    <lineage>
        <taxon>Bacteria</taxon>
        <taxon>Pseudomonadati</taxon>
        <taxon>Bacteroidota</taxon>
        <taxon>Chitinophagia</taxon>
        <taxon>Chitinophagales</taxon>
        <taxon>Chitinophagaceae</taxon>
        <taxon>Taibaiella</taxon>
    </lineage>
</organism>
<feature type="binding site" evidence="13">
    <location>
        <position position="208"/>
    </location>
    <ligand>
        <name>substrate</name>
    </ligand>
</feature>
<dbReference type="Gene3D" id="3.90.1170.20">
    <property type="entry name" value="Quinolinate phosphoribosyl transferase, N-terminal domain"/>
    <property type="match status" value="1"/>
</dbReference>
<comment type="pathway">
    <text evidence="2">Cofactor biosynthesis; NAD(+) biosynthesis; nicotinate D-ribonucleotide from quinolinate: step 1/1.</text>
</comment>
<evidence type="ECO:0000313" key="16">
    <source>
        <dbReference type="EMBL" id="PSK95114.1"/>
    </source>
</evidence>
<feature type="domain" description="Quinolinate phosphoribosyl transferase N-terminal" evidence="15">
    <location>
        <begin position="33"/>
        <end position="118"/>
    </location>
</feature>
<evidence type="ECO:0000256" key="6">
    <source>
        <dbReference type="ARBA" id="ARBA00022642"/>
    </source>
</evidence>
<dbReference type="EC" id="2.4.2.19" evidence="5"/>
<evidence type="ECO:0000256" key="3">
    <source>
        <dbReference type="ARBA" id="ARBA00009400"/>
    </source>
</evidence>
<dbReference type="SUPFAM" id="SSF51690">
    <property type="entry name" value="Nicotinate/Quinolinate PRTase C-terminal domain-like"/>
    <property type="match status" value="1"/>
</dbReference>
<dbReference type="UniPathway" id="UPA00253">
    <property type="reaction ID" value="UER00331"/>
</dbReference>
<evidence type="ECO:0000256" key="4">
    <source>
        <dbReference type="ARBA" id="ARBA00011218"/>
    </source>
</evidence>
<comment type="subunit">
    <text evidence="4">Hexamer formed by 3 homodimers.</text>
</comment>
<feature type="binding site" evidence="13">
    <location>
        <begin position="141"/>
        <end position="143"/>
    </location>
    <ligand>
        <name>substrate</name>
    </ligand>
</feature>
<dbReference type="PIRSF" id="PIRSF006250">
    <property type="entry name" value="NadC_ModD"/>
    <property type="match status" value="1"/>
</dbReference>
<dbReference type="NCBIfam" id="TIGR00078">
    <property type="entry name" value="nadC"/>
    <property type="match status" value="1"/>
</dbReference>
<dbReference type="InterPro" id="IPR004393">
    <property type="entry name" value="NadC"/>
</dbReference>
<dbReference type="Pfam" id="PF01729">
    <property type="entry name" value="QRPTase_C"/>
    <property type="match status" value="1"/>
</dbReference>
<feature type="domain" description="Quinolinate phosphoribosyl transferase C-terminal" evidence="14">
    <location>
        <begin position="120"/>
        <end position="289"/>
    </location>
</feature>
<dbReference type="Pfam" id="PF02749">
    <property type="entry name" value="QRPTase_N"/>
    <property type="match status" value="1"/>
</dbReference>
<dbReference type="InterPro" id="IPR022412">
    <property type="entry name" value="Quinolinate_PRibosylTrfase_N"/>
</dbReference>
<feature type="binding site" evidence="13">
    <location>
        <begin position="274"/>
        <end position="276"/>
    </location>
    <ligand>
        <name>substrate</name>
    </ligand>
</feature>
<evidence type="ECO:0000256" key="13">
    <source>
        <dbReference type="PIRSR" id="PIRSR006250-1"/>
    </source>
</evidence>
<comment type="caution">
    <text evidence="16">The sequence shown here is derived from an EMBL/GenBank/DDBJ whole genome shotgun (WGS) entry which is preliminary data.</text>
</comment>
<evidence type="ECO:0000259" key="15">
    <source>
        <dbReference type="Pfam" id="PF02749"/>
    </source>
</evidence>
<evidence type="ECO:0000256" key="11">
    <source>
        <dbReference type="ARBA" id="ARBA00069173"/>
    </source>
</evidence>
<evidence type="ECO:0000256" key="7">
    <source>
        <dbReference type="ARBA" id="ARBA00022676"/>
    </source>
</evidence>
<keyword evidence="8 12" id="KW-0808">Transferase</keyword>
<keyword evidence="6" id="KW-0662">Pyridine nucleotide biosynthesis</keyword>
<feature type="binding site" evidence="13">
    <location>
        <begin position="253"/>
        <end position="255"/>
    </location>
    <ligand>
        <name>substrate</name>
    </ligand>
</feature>
<dbReference type="InterPro" id="IPR037128">
    <property type="entry name" value="Quinolinate_PRibosylTase_N_sf"/>
</dbReference>
<keyword evidence="7 12" id="KW-0328">Glycosyltransferase</keyword>
<evidence type="ECO:0000256" key="9">
    <source>
        <dbReference type="ARBA" id="ARBA00033102"/>
    </source>
</evidence>
<evidence type="ECO:0000256" key="8">
    <source>
        <dbReference type="ARBA" id="ARBA00022679"/>
    </source>
</evidence>
<dbReference type="InterPro" id="IPR002638">
    <property type="entry name" value="Quinolinate_PRibosylTrfase_C"/>
</dbReference>
<dbReference type="InterPro" id="IPR036068">
    <property type="entry name" value="Nicotinate_pribotase-like_C"/>
</dbReference>
<evidence type="ECO:0000256" key="2">
    <source>
        <dbReference type="ARBA" id="ARBA00004893"/>
    </source>
</evidence>
<dbReference type="GO" id="GO:0009435">
    <property type="term" value="P:NAD+ biosynthetic process"/>
    <property type="evidence" value="ECO:0007669"/>
    <property type="project" value="UniProtKB-UniPathway"/>
</dbReference>
<proteinExistence type="inferred from homology"/>
<keyword evidence="17" id="KW-1185">Reference proteome</keyword>
<dbReference type="GO" id="GO:0034213">
    <property type="term" value="P:quinolinate catabolic process"/>
    <property type="evidence" value="ECO:0007669"/>
    <property type="project" value="TreeGrafter"/>
</dbReference>
<dbReference type="GO" id="GO:0004514">
    <property type="term" value="F:nicotinate-nucleotide diphosphorylase (carboxylating) activity"/>
    <property type="evidence" value="ECO:0007669"/>
    <property type="project" value="UniProtKB-EC"/>
</dbReference>
<evidence type="ECO:0000256" key="5">
    <source>
        <dbReference type="ARBA" id="ARBA00011944"/>
    </source>
</evidence>
<reference evidence="16 17" key="1">
    <citation type="submission" date="2018-03" db="EMBL/GenBank/DDBJ databases">
        <title>Genomic Encyclopedia of Type Strains, Phase III (KMG-III): the genomes of soil and plant-associated and newly described type strains.</title>
        <authorList>
            <person name="Whitman W."/>
        </authorList>
    </citation>
    <scope>NUCLEOTIDE SEQUENCE [LARGE SCALE GENOMIC DNA]</scope>
    <source>
        <strain evidence="16 17">CGMCC 1.12700</strain>
    </source>
</reference>
<comment type="function">
    <text evidence="1">Involved in the catabolism of quinolinic acid (QA).</text>
</comment>
<dbReference type="PANTHER" id="PTHR32179:SF3">
    <property type="entry name" value="NICOTINATE-NUCLEOTIDE PYROPHOSPHORYLASE [CARBOXYLATING]"/>
    <property type="match status" value="1"/>
</dbReference>
<feature type="binding site" evidence="13">
    <location>
        <position position="165"/>
    </location>
    <ligand>
        <name>substrate</name>
    </ligand>
</feature>
<evidence type="ECO:0000259" key="14">
    <source>
        <dbReference type="Pfam" id="PF01729"/>
    </source>
</evidence>
<dbReference type="FunFam" id="3.20.20.70:FF:000030">
    <property type="entry name" value="Nicotinate-nucleotide pyrophosphorylase, carboxylating"/>
    <property type="match status" value="1"/>
</dbReference>
<gene>
    <name evidence="16" type="ORF">B0I18_1011278</name>
</gene>
<evidence type="ECO:0000256" key="10">
    <source>
        <dbReference type="ARBA" id="ARBA00047445"/>
    </source>
</evidence>
<protein>
    <recommendedName>
        <fullName evidence="11">Probable nicotinate-nucleotide pyrophosphorylase [carboxylating]</fullName>
        <ecNumber evidence="5">2.4.2.19</ecNumber>
    </recommendedName>
    <alternativeName>
        <fullName evidence="9">Quinolinate phosphoribosyltransferase [decarboxylating]</fullName>
    </alternativeName>
</protein>
<dbReference type="InterPro" id="IPR013785">
    <property type="entry name" value="Aldolase_TIM"/>
</dbReference>